<comment type="caution">
    <text evidence="1">The sequence shown here is derived from an EMBL/GenBank/DDBJ whole genome shotgun (WGS) entry which is preliminary data.</text>
</comment>
<protein>
    <submittedName>
        <fullName evidence="1">Uncharacterized protein</fullName>
    </submittedName>
</protein>
<dbReference type="EMBL" id="JABXWD010000617">
    <property type="protein sequence ID" value="MBV6343485.1"/>
    <property type="molecule type" value="Genomic_DNA"/>
</dbReference>
<keyword evidence="2" id="KW-1185">Reference proteome</keyword>
<evidence type="ECO:0000313" key="2">
    <source>
        <dbReference type="Proteomes" id="UP001196980"/>
    </source>
</evidence>
<proteinExistence type="predicted"/>
<evidence type="ECO:0000313" key="1">
    <source>
        <dbReference type="EMBL" id="MBV6343485.1"/>
    </source>
</evidence>
<organism evidence="1 2">
    <name type="scientific">Candidatus Magnetobacterium casense</name>
    <dbReference type="NCBI Taxonomy" id="1455061"/>
    <lineage>
        <taxon>Bacteria</taxon>
        <taxon>Pseudomonadati</taxon>
        <taxon>Nitrospirota</taxon>
        <taxon>Thermodesulfovibrionia</taxon>
        <taxon>Thermodesulfovibrionales</taxon>
        <taxon>Candidatus Magnetobacteriaceae</taxon>
        <taxon>Candidatus Magnetobacterium</taxon>
    </lineage>
</organism>
<accession>A0ABS6S3Q4</accession>
<gene>
    <name evidence="1" type="ORF">HWQ67_18080</name>
</gene>
<name>A0ABS6S3Q4_9BACT</name>
<sequence length="91" mass="10726">MTVQQADKWLHDQVRRQAELWFVGQCRNPYARYYLYYKTGEILISDAEHTPEGYTLADPQRISQAWTVDQACTWAHSVLRRTPCLPLEENP</sequence>
<reference evidence="1 2" key="1">
    <citation type="journal article" date="2020" name="J Geophys Res Biogeosci">
        <title>Magnetotaxis as an Adaptation to Enable Bacterial Shuttling of Microbial Sulfur and Sulfur Cycling Across Aquatic Oxic#Anoxic Interfaces.</title>
        <authorList>
            <person name="Li J."/>
            <person name="Liu P."/>
            <person name="Wang J."/>
            <person name="Roberts A.P."/>
            <person name="Pan Y."/>
        </authorList>
    </citation>
    <scope>NUCLEOTIDE SEQUENCE [LARGE SCALE GENOMIC DNA]</scope>
    <source>
        <strain evidence="1 2">MYR-1_YQ</strain>
    </source>
</reference>
<dbReference type="Proteomes" id="UP001196980">
    <property type="component" value="Unassembled WGS sequence"/>
</dbReference>